<protein>
    <recommendedName>
        <fullName evidence="4">Lipoprotein</fullName>
    </recommendedName>
</protein>
<dbReference type="RefSeq" id="WP_209839654.1">
    <property type="nucleotide sequence ID" value="NZ_JAGGJP010000005.1"/>
</dbReference>
<organism evidence="2 3">
    <name type="scientific">Rubellimicrobium aerolatum</name>
    <dbReference type="NCBI Taxonomy" id="490979"/>
    <lineage>
        <taxon>Bacteria</taxon>
        <taxon>Pseudomonadati</taxon>
        <taxon>Pseudomonadota</taxon>
        <taxon>Alphaproteobacteria</taxon>
        <taxon>Rhodobacterales</taxon>
        <taxon>Roseobacteraceae</taxon>
        <taxon>Rubellimicrobium</taxon>
    </lineage>
</organism>
<sequence>MPRAVLAAALAALSLASCDEALGPAPTAAFAGASAALPPVCGLADSQLGPLVETRAGYAVHDTAPGSTEARPHHITGFADGCARSVTAALVMFGDLATHEVTRYEAPEGAYSPVDAAYERIKAQACGAAPGQPCGADLDQLARDTVFVSAYPVFGEEAHRDLLLHQGEVVAADPPPS</sequence>
<evidence type="ECO:0000313" key="3">
    <source>
        <dbReference type="Proteomes" id="UP001596056"/>
    </source>
</evidence>
<name>A0ABW0SDJ4_9RHOB</name>
<comment type="caution">
    <text evidence="2">The sequence shown here is derived from an EMBL/GenBank/DDBJ whole genome shotgun (WGS) entry which is preliminary data.</text>
</comment>
<feature type="chain" id="PRO_5047343235" description="Lipoprotein" evidence="1">
    <location>
        <begin position="22"/>
        <end position="177"/>
    </location>
</feature>
<evidence type="ECO:0008006" key="4">
    <source>
        <dbReference type="Google" id="ProtNLM"/>
    </source>
</evidence>
<dbReference type="EMBL" id="JBHSNA010000009">
    <property type="protein sequence ID" value="MFC5566996.1"/>
    <property type="molecule type" value="Genomic_DNA"/>
</dbReference>
<reference evidence="3" key="1">
    <citation type="journal article" date="2019" name="Int. J. Syst. Evol. Microbiol.">
        <title>The Global Catalogue of Microorganisms (GCM) 10K type strain sequencing project: providing services to taxonomists for standard genome sequencing and annotation.</title>
        <authorList>
            <consortium name="The Broad Institute Genomics Platform"/>
            <consortium name="The Broad Institute Genome Sequencing Center for Infectious Disease"/>
            <person name="Wu L."/>
            <person name="Ma J."/>
        </authorList>
    </citation>
    <scope>NUCLEOTIDE SEQUENCE [LARGE SCALE GENOMIC DNA]</scope>
    <source>
        <strain evidence="3">KACC 11588</strain>
    </source>
</reference>
<dbReference type="PROSITE" id="PS51257">
    <property type="entry name" value="PROKAR_LIPOPROTEIN"/>
    <property type="match status" value="1"/>
</dbReference>
<gene>
    <name evidence="2" type="ORF">ACFPOC_11295</name>
</gene>
<evidence type="ECO:0000313" key="2">
    <source>
        <dbReference type="EMBL" id="MFC5566996.1"/>
    </source>
</evidence>
<feature type="signal peptide" evidence="1">
    <location>
        <begin position="1"/>
        <end position="21"/>
    </location>
</feature>
<proteinExistence type="predicted"/>
<evidence type="ECO:0000256" key="1">
    <source>
        <dbReference type="SAM" id="SignalP"/>
    </source>
</evidence>
<keyword evidence="3" id="KW-1185">Reference proteome</keyword>
<accession>A0ABW0SDJ4</accession>
<dbReference type="Proteomes" id="UP001596056">
    <property type="component" value="Unassembled WGS sequence"/>
</dbReference>
<keyword evidence="1" id="KW-0732">Signal</keyword>